<sequence>MVFTKPVYTMYKPLNTSRRETRLVTILPGRFDDAVYCELHVISLSSSPVYDALSYVWGDLRITREIFVQGAAHQVTANLEVALRYLRQVDKPRALWIDALCINQNDIPERSSQVAQMGHIYRGAQEVVAWLGEESDNSNFAFDLTEAGSRLSYWCRGLQSDGDPAPLSFGSEHIRSLENLTNRLWWKRVWTFQELILAKSVQFICGNRSMDAATLFAFARVYFQHVNTCDKCDASQAPHQEDMLRLGEILAPLVMLDQSRQDAAGLYIPHTVLLYRSRDCTDSRDKIYGFIGLEAANNASPSRLPDYSLPVSDVYAQATRDFIATEKQLSVFSQLLPRCAPHKSPISDNLPTWALDLTAAATPQVSIDMYTRMTNLRLYNSTEPGTLTLARRVGLKKLALMGRIVGTIGSPLGEPCPADHRADANIYYAWRHFARVDDRYDEPYAGQTHVAYGDAFWQTLCASVVPAHSRVADYGDLARADPKRHRGLHDAWWHSLLPDDLTDARRNLQIDHDITTNEISQFFSCVSIATTMRRLMVEEREHGWMGLVPQDAEEGDRIAVIDGGKVPYILRPSKEEPGSWCLVGDAYVHGIMDGEGVALGERREILLV</sequence>
<dbReference type="Pfam" id="PF26639">
    <property type="entry name" value="Het-6_barrel"/>
    <property type="match status" value="1"/>
</dbReference>
<dbReference type="PANTHER" id="PTHR24148">
    <property type="entry name" value="ANKYRIN REPEAT DOMAIN-CONTAINING PROTEIN 39 HOMOLOG-RELATED"/>
    <property type="match status" value="1"/>
</dbReference>
<dbReference type="PANTHER" id="PTHR24148:SF64">
    <property type="entry name" value="HETEROKARYON INCOMPATIBILITY DOMAIN-CONTAINING PROTEIN"/>
    <property type="match status" value="1"/>
</dbReference>
<keyword evidence="3" id="KW-1185">Reference proteome</keyword>
<evidence type="ECO:0000313" key="3">
    <source>
        <dbReference type="Proteomes" id="UP001322277"/>
    </source>
</evidence>
<evidence type="ECO:0000313" key="2">
    <source>
        <dbReference type="EMBL" id="WQF88294.1"/>
    </source>
</evidence>
<accession>A0AAX4IYL8</accession>
<dbReference type="Proteomes" id="UP001322277">
    <property type="component" value="Chromosome 9"/>
</dbReference>
<evidence type="ECO:0000259" key="1">
    <source>
        <dbReference type="Pfam" id="PF06985"/>
    </source>
</evidence>
<organism evidence="2 3">
    <name type="scientific">Colletotrichum destructivum</name>
    <dbReference type="NCBI Taxonomy" id="34406"/>
    <lineage>
        <taxon>Eukaryota</taxon>
        <taxon>Fungi</taxon>
        <taxon>Dikarya</taxon>
        <taxon>Ascomycota</taxon>
        <taxon>Pezizomycotina</taxon>
        <taxon>Sordariomycetes</taxon>
        <taxon>Hypocreomycetidae</taxon>
        <taxon>Glomerellales</taxon>
        <taxon>Glomerellaceae</taxon>
        <taxon>Colletotrichum</taxon>
        <taxon>Colletotrichum destructivum species complex</taxon>
    </lineage>
</organism>
<name>A0AAX4IYL8_9PEZI</name>
<dbReference type="GeneID" id="87949808"/>
<dbReference type="Pfam" id="PF06985">
    <property type="entry name" value="HET"/>
    <property type="match status" value="1"/>
</dbReference>
<dbReference type="InterPro" id="IPR052895">
    <property type="entry name" value="HetReg/Transcr_Mod"/>
</dbReference>
<proteinExistence type="predicted"/>
<dbReference type="EMBL" id="CP137313">
    <property type="protein sequence ID" value="WQF88294.1"/>
    <property type="molecule type" value="Genomic_DNA"/>
</dbReference>
<reference evidence="3" key="1">
    <citation type="journal article" date="2023" name="bioRxiv">
        <title>Complete genome of the Medicago anthracnose fungus, Colletotrichum destructivum, reveals a mini-chromosome-like region within a core chromosome.</title>
        <authorList>
            <person name="Lapalu N."/>
            <person name="Simon A."/>
            <person name="Lu A."/>
            <person name="Plaumann P.-L."/>
            <person name="Amselem J."/>
            <person name="Pigne S."/>
            <person name="Auger A."/>
            <person name="Koch C."/>
            <person name="Dallery J.-F."/>
            <person name="O'Connell R.J."/>
        </authorList>
    </citation>
    <scope>NUCLEOTIDE SEQUENCE [LARGE SCALE GENOMIC DNA]</scope>
    <source>
        <strain evidence="3">CBS 520.97</strain>
    </source>
</reference>
<dbReference type="AlphaFoldDB" id="A0AAX4IYL8"/>
<gene>
    <name evidence="2" type="ORF">CDEST_13308</name>
</gene>
<feature type="domain" description="Heterokaryon incompatibility" evidence="1">
    <location>
        <begin position="50"/>
        <end position="194"/>
    </location>
</feature>
<protein>
    <submittedName>
        <fullName evidence="2">Heterokaryon incompatibility</fullName>
    </submittedName>
</protein>
<dbReference type="RefSeq" id="XP_062785515.1">
    <property type="nucleotide sequence ID" value="XM_062929464.1"/>
</dbReference>
<dbReference type="KEGG" id="cdet:87949808"/>
<dbReference type="InterPro" id="IPR010730">
    <property type="entry name" value="HET"/>
</dbReference>